<dbReference type="RefSeq" id="WP_174605120.1">
    <property type="nucleotide sequence ID" value="NZ_CP054490.1"/>
</dbReference>
<evidence type="ECO:0000313" key="1">
    <source>
        <dbReference type="EMBL" id="QKQ23680.1"/>
    </source>
</evidence>
<name>A0A6N0HMY6_9GAMM</name>
<dbReference type="Proteomes" id="UP000509429">
    <property type="component" value="Chromosome"/>
</dbReference>
<keyword evidence="2" id="KW-1185">Reference proteome</keyword>
<accession>A0A6N0HMY6</accession>
<organism evidence="1 2">
    <name type="scientific">Candidatus Ruthia endofausta</name>
    <dbReference type="NCBI Taxonomy" id="2738852"/>
    <lineage>
        <taxon>Bacteria</taxon>
        <taxon>Pseudomonadati</taxon>
        <taxon>Pseudomonadota</taxon>
        <taxon>Gammaproteobacteria</taxon>
        <taxon>Candidatus Pseudothioglobaceae</taxon>
        <taxon>Candidatus Ruthturnera</taxon>
    </lineage>
</organism>
<proteinExistence type="predicted"/>
<dbReference type="EMBL" id="CP054490">
    <property type="protein sequence ID" value="QKQ23680.1"/>
    <property type="molecule type" value="Genomic_DNA"/>
</dbReference>
<sequence length="54" mass="5988">MSEPVLDMLDVNQELLDAQVALTIAQKNEVVIVYQLASILGSLILKALKFPNNY</sequence>
<gene>
    <name evidence="1" type="ORF">HUE58_00330</name>
</gene>
<reference evidence="1 2" key="1">
    <citation type="submission" date="2020-05" db="EMBL/GenBank/DDBJ databases">
        <title>Horizontal transmission and recombination maintain forever young bacterial symbiont genomes.</title>
        <authorList>
            <person name="Russell S.L."/>
            <person name="Pepper-Tunick E."/>
            <person name="Svedberg J."/>
            <person name="Byrne A."/>
            <person name="Ruelas Castillo J."/>
            <person name="Vollmers C."/>
            <person name="Beinart R.A."/>
            <person name="Corbett-Detig R."/>
        </authorList>
    </citation>
    <scope>NUCLEOTIDE SEQUENCE [LARGE SCALE GENOMIC DNA]</scope>
    <source>
        <strain evidence="1">JDF_Ridge</strain>
    </source>
</reference>
<protein>
    <submittedName>
        <fullName evidence="1">Uncharacterized protein</fullName>
    </submittedName>
</protein>
<evidence type="ECO:0000313" key="2">
    <source>
        <dbReference type="Proteomes" id="UP000509429"/>
    </source>
</evidence>
<dbReference type="AlphaFoldDB" id="A0A6N0HMY6"/>
<dbReference type="KEGG" id="reo:HUE58_00330"/>
<dbReference type="SUPFAM" id="SSF56954">
    <property type="entry name" value="Outer membrane efflux proteins (OEP)"/>
    <property type="match status" value="1"/>
</dbReference>